<evidence type="ECO:0000256" key="8">
    <source>
        <dbReference type="ARBA" id="ARBA00023136"/>
    </source>
</evidence>
<keyword evidence="4 10" id="KW-0808">Transferase</keyword>
<keyword evidence="7 10" id="KW-0496">Mitochondrion</keyword>
<dbReference type="GO" id="GO:0005758">
    <property type="term" value="C:mitochondrial intermembrane space"/>
    <property type="evidence" value="ECO:0007669"/>
    <property type="project" value="TreeGrafter"/>
</dbReference>
<comment type="similarity">
    <text evidence="3 10">Belongs to the amidinotransferase family.</text>
</comment>
<dbReference type="Proteomes" id="UP000887567">
    <property type="component" value="Unplaced"/>
</dbReference>
<feature type="active site" description="Amidino-cysteine intermediate" evidence="9">
    <location>
        <position position="375"/>
    </location>
</feature>
<evidence type="ECO:0000256" key="7">
    <source>
        <dbReference type="ARBA" id="ARBA00023128"/>
    </source>
</evidence>
<dbReference type="AlphaFoldDB" id="A0A913YLW1"/>
<dbReference type="RefSeq" id="XP_028516455.1">
    <property type="nucleotide sequence ID" value="XM_028660654.1"/>
</dbReference>
<dbReference type="GeneID" id="110244478"/>
<sequence length="390" mass="44784">SAAVALANFSVNLLVRTHGIRRLSSTTQPDECPVCSHNEWDPLEEVIVGRVEGSAVPPFSDAFKPMIEKRHWPFFEKMAGKPFPEEVTKKATVQIEELCNILRHEGVTVRRPEIIDFTKVYETPDFTSSGFHAAMPRDSLLVVGNEIIEAPMSWRSRFFEHRAFRPLMKEYFKKGAKWTAAPKPTMSDDLYKKEFSNFTDAEKIKLAEQGKFVTTEFEPCFDAADFMRAGKDIFAQRSNVTNLMGIEWVKRHLGDKYNIHILSFRDVNPIHIDSTFNIIGPGLALLNPERPCKQIDMFHKAGWKIVRPPVWVVSDDYPLWLSSKWLSMNVLMLDEKRVICCDPDTATRKMFEDLGITVIPVDIRWAFCFGGGVHCWTSDIRRRGILESYF</sequence>
<organism evidence="11 12">
    <name type="scientific">Exaiptasia diaphana</name>
    <name type="common">Tropical sea anemone</name>
    <name type="synonym">Aiptasia pulchella</name>
    <dbReference type="NCBI Taxonomy" id="2652724"/>
    <lineage>
        <taxon>Eukaryota</taxon>
        <taxon>Metazoa</taxon>
        <taxon>Cnidaria</taxon>
        <taxon>Anthozoa</taxon>
        <taxon>Hexacorallia</taxon>
        <taxon>Actiniaria</taxon>
        <taxon>Aiptasiidae</taxon>
        <taxon>Exaiptasia</taxon>
    </lineage>
</organism>
<dbReference type="EnsemblMetazoa" id="XM_028660654.1">
    <property type="protein sequence ID" value="XP_028516455.1"/>
    <property type="gene ID" value="LOC110244478"/>
</dbReference>
<evidence type="ECO:0000256" key="3">
    <source>
        <dbReference type="ARBA" id="ARBA00006943"/>
    </source>
</evidence>
<comment type="function">
    <text evidence="10">Catalyzes the biosynthesis of guanidinoacetate, the immediate precursor of creatine. Creatine plays a vital role in energy metabolism in muscle tissues. May play a role in embryonic and central nervous system development.</text>
</comment>
<dbReference type="PANTHER" id="PTHR10488:SF1">
    <property type="entry name" value="GLYCINE AMIDINOTRANSFERASE, MITOCHONDRIAL"/>
    <property type="match status" value="1"/>
</dbReference>
<evidence type="ECO:0000256" key="4">
    <source>
        <dbReference type="ARBA" id="ARBA00022679"/>
    </source>
</evidence>
<evidence type="ECO:0000256" key="2">
    <source>
        <dbReference type="ARBA" id="ARBA00004858"/>
    </source>
</evidence>
<comment type="subcellular location">
    <subcellularLocation>
        <location evidence="1 10">Mitochondrion inner membrane</location>
    </subcellularLocation>
</comment>
<evidence type="ECO:0000313" key="11">
    <source>
        <dbReference type="EnsemblMetazoa" id="XP_028516455.1"/>
    </source>
</evidence>
<dbReference type="CDD" id="cd21136">
    <property type="entry name" value="amidinotransferase_AGAT-like"/>
    <property type="match status" value="1"/>
</dbReference>
<name>A0A913YLW1_EXADI</name>
<protein>
    <recommendedName>
        <fullName evidence="10">Glycine amidinotransferase</fullName>
        <ecNumber evidence="10">2.1.4.1</ecNumber>
    </recommendedName>
    <alternativeName>
        <fullName evidence="10">L-arginine:glycine amidinotransferase</fullName>
    </alternativeName>
</protein>
<evidence type="ECO:0000256" key="5">
    <source>
        <dbReference type="ARBA" id="ARBA00022792"/>
    </source>
</evidence>
<dbReference type="GO" id="GO:0005743">
    <property type="term" value="C:mitochondrial inner membrane"/>
    <property type="evidence" value="ECO:0007669"/>
    <property type="project" value="UniProtKB-SubCell"/>
</dbReference>
<dbReference type="EC" id="2.1.4.1" evidence="10"/>
<evidence type="ECO:0000256" key="1">
    <source>
        <dbReference type="ARBA" id="ARBA00004273"/>
    </source>
</evidence>
<keyword evidence="12" id="KW-1185">Reference proteome</keyword>
<feature type="active site" evidence="9">
    <location>
        <position position="271"/>
    </location>
</feature>
<dbReference type="GO" id="GO:0015068">
    <property type="term" value="F:glycine amidinotransferase activity"/>
    <property type="evidence" value="ECO:0007669"/>
    <property type="project" value="UniProtKB-UniRule"/>
</dbReference>
<comment type="pathway">
    <text evidence="2 10">Amine and polyamine biosynthesis; creatine biosynthesis; creatine from L-arginine and glycine: step 1/2.</text>
</comment>
<comment type="catalytic activity">
    <reaction evidence="10">
        <text>L-arginine + glycine = guanidinoacetate + L-ornithine</text>
        <dbReference type="Rhea" id="RHEA:13201"/>
        <dbReference type="ChEBI" id="CHEBI:32682"/>
        <dbReference type="ChEBI" id="CHEBI:46911"/>
        <dbReference type="ChEBI" id="CHEBI:57305"/>
        <dbReference type="ChEBI" id="CHEBI:57742"/>
        <dbReference type="EC" id="2.1.4.1"/>
    </reaction>
</comment>
<evidence type="ECO:0000256" key="9">
    <source>
        <dbReference type="PIRSR" id="PIRSR633195-1"/>
    </source>
</evidence>
<comment type="subunit">
    <text evidence="10">Homodimer.</text>
</comment>
<dbReference type="OrthoDB" id="10264242at2759"/>
<keyword evidence="8 10" id="KW-0472">Membrane</keyword>
<dbReference type="FunFam" id="3.75.10.10:FF:000005">
    <property type="entry name" value="Glycine amidinotransferase, mitochondrial"/>
    <property type="match status" value="1"/>
</dbReference>
<keyword evidence="6" id="KW-0809">Transit peptide</keyword>
<evidence type="ECO:0000313" key="12">
    <source>
        <dbReference type="Proteomes" id="UP000887567"/>
    </source>
</evidence>
<reference evidence="11" key="1">
    <citation type="submission" date="2022-11" db="UniProtKB">
        <authorList>
            <consortium name="EnsemblMetazoa"/>
        </authorList>
    </citation>
    <scope>IDENTIFICATION</scope>
</reference>
<dbReference type="KEGG" id="epa:110244478"/>
<dbReference type="OMA" id="NPERGCH"/>
<evidence type="ECO:0000256" key="6">
    <source>
        <dbReference type="ARBA" id="ARBA00022946"/>
    </source>
</evidence>
<dbReference type="PANTHER" id="PTHR10488">
    <property type="entry name" value="GLYCINE AMIDINOTRANSFERASE, MITOCHONDRIAL"/>
    <property type="match status" value="1"/>
</dbReference>
<proteinExistence type="inferred from homology"/>
<dbReference type="GO" id="GO:0006601">
    <property type="term" value="P:creatine biosynthetic process"/>
    <property type="evidence" value="ECO:0007669"/>
    <property type="project" value="UniProtKB-UniRule"/>
</dbReference>
<keyword evidence="5 10" id="KW-0999">Mitochondrion inner membrane</keyword>
<dbReference type="InterPro" id="IPR033195">
    <property type="entry name" value="AmidinoTrfase"/>
</dbReference>
<accession>A0A913YLW1</accession>
<evidence type="ECO:0000256" key="10">
    <source>
        <dbReference type="RuleBase" id="RU367092"/>
    </source>
</evidence>
<dbReference type="Gene3D" id="3.75.10.10">
    <property type="entry name" value="L-arginine/glycine Amidinotransferase, Chain A"/>
    <property type="match status" value="1"/>
</dbReference>
<feature type="active site" evidence="9">
    <location>
        <position position="222"/>
    </location>
</feature>
<dbReference type="SUPFAM" id="SSF55909">
    <property type="entry name" value="Pentein"/>
    <property type="match status" value="1"/>
</dbReference>